<name>A0A0D6JCA6_9HYPH</name>
<accession>A0A0D6JCA6</accession>
<proteinExistence type="predicted"/>
<evidence type="ECO:0000313" key="2">
    <source>
        <dbReference type="Proteomes" id="UP000033187"/>
    </source>
</evidence>
<protein>
    <recommendedName>
        <fullName evidence="3">DUF3800 domain-containing protein</fullName>
    </recommendedName>
</protein>
<sequence length="264" mass="30068">MSHSFIAYIDESGDDGLCKFRQPGGKGGASHWLCICACIVRATHRLEAVRWRDEIREKTRKKTKGRAIHFADFNHSQKRAACQLIYRKPLRFIAAISNKTTIEPGTFSQKNQLYFYVTRYAIERISWFCRDNRALVPEGNGQVKIVFSRRGGLSYDDFKMYMSRLKDDENNNRVHWPVIDIASIDAQDHSRDAGLQLADCGAAAIAAAFEPDLYGNVEAQYLHTIREMIYCRSGNYLSYGLKLLPGVDRMELTAQQGASLKPFK</sequence>
<dbReference type="Pfam" id="PF12686">
    <property type="entry name" value="DUF3800"/>
    <property type="match status" value="1"/>
</dbReference>
<dbReference type="Proteomes" id="UP000033187">
    <property type="component" value="Chromosome 1"/>
</dbReference>
<evidence type="ECO:0000313" key="1">
    <source>
        <dbReference type="EMBL" id="CPR16972.1"/>
    </source>
</evidence>
<dbReference type="KEGG" id="fiy:BN1229_v1_1047"/>
<gene>
    <name evidence="1" type="ORF">YBN1229_v1_1047</name>
</gene>
<reference evidence="2" key="1">
    <citation type="submission" date="2015-02" db="EMBL/GenBank/DDBJ databases">
        <authorList>
            <person name="Chooi Y.-H."/>
        </authorList>
    </citation>
    <scope>NUCLEOTIDE SEQUENCE [LARGE SCALE GENOMIC DNA]</scope>
    <source>
        <strain evidence="2">strain Y</strain>
    </source>
</reference>
<dbReference type="AlphaFoldDB" id="A0A0D6JCA6"/>
<dbReference type="KEGG" id="fil:BN1229_v1_1044"/>
<dbReference type="EMBL" id="LN829119">
    <property type="protein sequence ID" value="CPR16972.1"/>
    <property type="molecule type" value="Genomic_DNA"/>
</dbReference>
<organism evidence="1 2">
    <name type="scientific">Candidatus Filomicrobium marinum</name>
    <dbReference type="NCBI Taxonomy" id="1608628"/>
    <lineage>
        <taxon>Bacteria</taxon>
        <taxon>Pseudomonadati</taxon>
        <taxon>Pseudomonadota</taxon>
        <taxon>Alphaproteobacteria</taxon>
        <taxon>Hyphomicrobiales</taxon>
        <taxon>Hyphomicrobiaceae</taxon>
        <taxon>Filomicrobium</taxon>
    </lineage>
</organism>
<dbReference type="InterPro" id="IPR024524">
    <property type="entry name" value="DUF3800"/>
</dbReference>
<dbReference type="RefSeq" id="WP_046477107.1">
    <property type="nucleotide sequence ID" value="NZ_LN829118.1"/>
</dbReference>
<dbReference type="OrthoDB" id="9792394at2"/>
<evidence type="ECO:0008006" key="3">
    <source>
        <dbReference type="Google" id="ProtNLM"/>
    </source>
</evidence>
<keyword evidence="2" id="KW-1185">Reference proteome</keyword>